<evidence type="ECO:0000313" key="2">
    <source>
        <dbReference type="EMBL" id="MEA5610713.1"/>
    </source>
</evidence>
<feature type="chain" id="PRO_5047455912" evidence="1">
    <location>
        <begin position="31"/>
        <end position="277"/>
    </location>
</feature>
<protein>
    <submittedName>
        <fullName evidence="2">Uncharacterized protein</fullName>
    </submittedName>
</protein>
<gene>
    <name evidence="2" type="ORF">VB695_22070</name>
</gene>
<keyword evidence="1" id="KW-0732">Signal</keyword>
<dbReference type="Proteomes" id="UP001303285">
    <property type="component" value="Unassembled WGS sequence"/>
</dbReference>
<evidence type="ECO:0000313" key="3">
    <source>
        <dbReference type="Proteomes" id="UP001303285"/>
    </source>
</evidence>
<feature type="signal peptide" evidence="1">
    <location>
        <begin position="1"/>
        <end position="30"/>
    </location>
</feature>
<proteinExistence type="predicted"/>
<sequence>MSNSMQKISLLLQYLITGLTFATSINVANASPFARADFVNESQFNSQAIFSYVDLGRVTKLGNSKYKYLRLITPADFVGEYIESEENLAKRKFLESEVIVNCNDMNSLQIQQDRYYRSGKLIKTDNTEKVIRHSESNPLKEGNLIVCRLFDTGSSQPLKPGFYFRGSIGIQIAIKGNRICYEGMSRYGRTVASVIRDPKYLSFYKLESVKKKGQSQEPFYLMQLTSDAIHYGDFMGLSSIEIDRGGGNTNSKEMQRCLKSNKTFSFFEESEEFKHRN</sequence>
<accession>A0ABU5UXZ9</accession>
<dbReference type="EMBL" id="JAYGHK010000148">
    <property type="protein sequence ID" value="MEA5610713.1"/>
    <property type="molecule type" value="Genomic_DNA"/>
</dbReference>
<evidence type="ECO:0000256" key="1">
    <source>
        <dbReference type="SAM" id="SignalP"/>
    </source>
</evidence>
<reference evidence="2 3" key="1">
    <citation type="submission" date="2023-12" db="EMBL/GenBank/DDBJ databases">
        <title>Baltic Sea Cyanobacteria.</title>
        <authorList>
            <person name="Delbaje E."/>
            <person name="Fewer D.P."/>
            <person name="Shishido T.K."/>
        </authorList>
    </citation>
    <scope>NUCLEOTIDE SEQUENCE [LARGE SCALE GENOMIC DNA]</scope>
    <source>
        <strain evidence="2 3">UHCC 0060</strain>
    </source>
</reference>
<keyword evidence="3" id="KW-1185">Reference proteome</keyword>
<organism evidence="2 3">
    <name type="scientific">Nodularia spumigena UHCC 0060</name>
    <dbReference type="NCBI Taxonomy" id="3110300"/>
    <lineage>
        <taxon>Bacteria</taxon>
        <taxon>Bacillati</taxon>
        <taxon>Cyanobacteriota</taxon>
        <taxon>Cyanophyceae</taxon>
        <taxon>Nostocales</taxon>
        <taxon>Nodulariaceae</taxon>
        <taxon>Nodularia</taxon>
    </lineage>
</organism>
<comment type="caution">
    <text evidence="2">The sequence shown here is derived from an EMBL/GenBank/DDBJ whole genome shotgun (WGS) entry which is preliminary data.</text>
</comment>
<name>A0ABU5UXZ9_NODSP</name>